<dbReference type="InterPro" id="IPR001761">
    <property type="entry name" value="Peripla_BP/Lac1_sug-bd_dom"/>
</dbReference>
<keyword evidence="1" id="KW-0805">Transcription regulation</keyword>
<dbReference type="Pfam" id="PF08220">
    <property type="entry name" value="HTH_DeoR"/>
    <property type="match status" value="1"/>
</dbReference>
<dbReference type="PROSITE" id="PS00894">
    <property type="entry name" value="HTH_DEOR_1"/>
    <property type="match status" value="1"/>
</dbReference>
<comment type="caution">
    <text evidence="6">The sequence shown here is derived from an EMBL/GenBank/DDBJ whole genome shotgun (WGS) entry which is preliminary data.</text>
</comment>
<dbReference type="SUPFAM" id="SSF100950">
    <property type="entry name" value="NagB/RpiA/CoA transferase-like"/>
    <property type="match status" value="1"/>
</dbReference>
<dbReference type="Pfam" id="PF00455">
    <property type="entry name" value="DeoRC"/>
    <property type="match status" value="1"/>
</dbReference>
<dbReference type="SMART" id="SM01134">
    <property type="entry name" value="DeoRC"/>
    <property type="match status" value="1"/>
</dbReference>
<dbReference type="SUPFAM" id="SSF46785">
    <property type="entry name" value="Winged helix' DNA-binding domain"/>
    <property type="match status" value="1"/>
</dbReference>
<keyword evidence="7" id="KW-1185">Reference proteome</keyword>
<feature type="domain" description="HTH deoR-type" evidence="5">
    <location>
        <begin position="313"/>
        <end position="368"/>
    </location>
</feature>
<dbReference type="RefSeq" id="WP_344506706.1">
    <property type="nucleotide sequence ID" value="NZ_BAAAQD010000016.1"/>
</dbReference>
<dbReference type="Gene3D" id="3.40.50.2300">
    <property type="match status" value="2"/>
</dbReference>
<dbReference type="CDD" id="cd06267">
    <property type="entry name" value="PBP1_LacI_sugar_binding-like"/>
    <property type="match status" value="1"/>
</dbReference>
<dbReference type="InterPro" id="IPR001034">
    <property type="entry name" value="DeoR_HTH"/>
</dbReference>
<dbReference type="PANTHER" id="PTHR30146:SF109">
    <property type="entry name" value="HTH-TYPE TRANSCRIPTIONAL REGULATOR GALS"/>
    <property type="match status" value="1"/>
</dbReference>
<evidence type="ECO:0000256" key="3">
    <source>
        <dbReference type="ARBA" id="ARBA00023163"/>
    </source>
</evidence>
<evidence type="ECO:0000256" key="2">
    <source>
        <dbReference type="ARBA" id="ARBA00023125"/>
    </source>
</evidence>
<dbReference type="InterPro" id="IPR037171">
    <property type="entry name" value="NagB/RpiA_transferase-like"/>
</dbReference>
<dbReference type="PANTHER" id="PTHR30146">
    <property type="entry name" value="LACI-RELATED TRANSCRIPTIONAL REPRESSOR"/>
    <property type="match status" value="1"/>
</dbReference>
<dbReference type="InterPro" id="IPR036390">
    <property type="entry name" value="WH_DNA-bd_sf"/>
</dbReference>
<dbReference type="PRINTS" id="PR00037">
    <property type="entry name" value="HTHLACR"/>
</dbReference>
<dbReference type="Proteomes" id="UP001501470">
    <property type="component" value="Unassembled WGS sequence"/>
</dbReference>
<evidence type="ECO:0000256" key="4">
    <source>
        <dbReference type="SAM" id="MobiDB-lite"/>
    </source>
</evidence>
<dbReference type="PROSITE" id="PS51000">
    <property type="entry name" value="HTH_DEOR_2"/>
    <property type="match status" value="1"/>
</dbReference>
<dbReference type="EMBL" id="BAAAQD010000016">
    <property type="protein sequence ID" value="GAA1540400.1"/>
    <property type="molecule type" value="Genomic_DNA"/>
</dbReference>
<dbReference type="InterPro" id="IPR018356">
    <property type="entry name" value="Tscrpt_reg_HTH_DeoR_CS"/>
</dbReference>
<gene>
    <name evidence="6" type="ORF">GCM10009827_069620</name>
</gene>
<dbReference type="Gene3D" id="1.10.10.10">
    <property type="entry name" value="Winged helix-like DNA-binding domain superfamily/Winged helix DNA-binding domain"/>
    <property type="match status" value="1"/>
</dbReference>
<evidence type="ECO:0000313" key="6">
    <source>
        <dbReference type="EMBL" id="GAA1540400.1"/>
    </source>
</evidence>
<dbReference type="SMART" id="SM00420">
    <property type="entry name" value="HTH_DEOR"/>
    <property type="match status" value="1"/>
</dbReference>
<evidence type="ECO:0000313" key="7">
    <source>
        <dbReference type="Proteomes" id="UP001501470"/>
    </source>
</evidence>
<feature type="region of interest" description="Disordered" evidence="4">
    <location>
        <begin position="1"/>
        <end position="21"/>
    </location>
</feature>
<dbReference type="InterPro" id="IPR028082">
    <property type="entry name" value="Peripla_BP_I"/>
</dbReference>
<keyword evidence="3" id="KW-0804">Transcription</keyword>
<feature type="compositionally biased region" description="Basic and acidic residues" evidence="4">
    <location>
        <begin position="1"/>
        <end position="19"/>
    </location>
</feature>
<protein>
    <recommendedName>
        <fullName evidence="5">HTH deoR-type domain-containing protein</fullName>
    </recommendedName>
</protein>
<organism evidence="6 7">
    <name type="scientific">Dactylosporangium maewongense</name>
    <dbReference type="NCBI Taxonomy" id="634393"/>
    <lineage>
        <taxon>Bacteria</taxon>
        <taxon>Bacillati</taxon>
        <taxon>Actinomycetota</taxon>
        <taxon>Actinomycetes</taxon>
        <taxon>Micromonosporales</taxon>
        <taxon>Micromonosporaceae</taxon>
        <taxon>Dactylosporangium</taxon>
    </lineage>
</organism>
<dbReference type="Pfam" id="PF00532">
    <property type="entry name" value="Peripla_BP_1"/>
    <property type="match status" value="1"/>
</dbReference>
<dbReference type="InterPro" id="IPR036388">
    <property type="entry name" value="WH-like_DNA-bd_sf"/>
</dbReference>
<name>A0ABN2BI63_9ACTN</name>
<dbReference type="InterPro" id="IPR014036">
    <property type="entry name" value="DeoR-like_C"/>
</dbReference>
<proteinExistence type="predicted"/>
<reference evidence="6 7" key="1">
    <citation type="journal article" date="2019" name="Int. J. Syst. Evol. Microbiol.">
        <title>The Global Catalogue of Microorganisms (GCM) 10K type strain sequencing project: providing services to taxonomists for standard genome sequencing and annotation.</title>
        <authorList>
            <consortium name="The Broad Institute Genomics Platform"/>
            <consortium name="The Broad Institute Genome Sequencing Center for Infectious Disease"/>
            <person name="Wu L."/>
            <person name="Ma J."/>
        </authorList>
    </citation>
    <scope>NUCLEOTIDE SEQUENCE [LARGE SCALE GENOMIC DNA]</scope>
    <source>
        <strain evidence="6 7">JCM 15933</strain>
    </source>
</reference>
<accession>A0ABN2BI63</accession>
<evidence type="ECO:0000256" key="1">
    <source>
        <dbReference type="ARBA" id="ARBA00023015"/>
    </source>
</evidence>
<evidence type="ECO:0000259" key="5">
    <source>
        <dbReference type="PROSITE" id="PS51000"/>
    </source>
</evidence>
<dbReference type="SUPFAM" id="SSF53822">
    <property type="entry name" value="Periplasmic binding protein-like I"/>
    <property type="match status" value="1"/>
</dbReference>
<sequence>MSRDRGPDDGTARELRRGGDTSTLIGMLGGDLGNPFHSRLACGLEREVRAHGLQLVTVNIDETSQSEHQLTEALLERRVRALVLASTLPTHDHLAVERRHGTPFIFVDRPPVGLSADAVLLDNRDGARQAAAHLLALGHTRIGIVGDRSRLSTHRERVTAFGAALAAAGVPDWREHLVEGAHDMDTAQRAVTALLRLDRPPTAVFTTNNRITTGALRALHGHPSPPALVGFDELDMGDILGVTVIAHDAENMGRQTARLLLERLDGYTGPPRWVILPTQLIARGTTLHRQSHLPPDPDNVATPRTLGVASMLASTRQLAILEIVNRDGGAQLRRLADLFGVSTGTIRRDLTMLDASGLVARVHGGAVRRPAAGHGQKPLRSAVMARQFARAAIAADAARMVAPGTTVALPAGPISTLLAHHLATVPDLTVVTYSLPVAQAFQEHQRRDQTLVLTGGVVTGTQGLTGPLAARTLHAFHLDTAFIELDGTDDAGVPANVDEETAELNRAVLPVTDRVVCFADHTAWHRRGEHQVMPAGALLLVDARVRSELRDDLALAGVHPVIAHGRRLSPT</sequence>
<keyword evidence="2" id="KW-0238">DNA-binding</keyword>